<gene>
    <name evidence="1" type="ORF">X777_13730</name>
</gene>
<dbReference type="Proteomes" id="UP000053097">
    <property type="component" value="Unassembled WGS sequence"/>
</dbReference>
<reference evidence="1 2" key="1">
    <citation type="journal article" date="2014" name="Curr. Biol.">
        <title>The genome of the clonal raider ant Cerapachys biroi.</title>
        <authorList>
            <person name="Oxley P.R."/>
            <person name="Ji L."/>
            <person name="Fetter-Pruneda I."/>
            <person name="McKenzie S.K."/>
            <person name="Li C."/>
            <person name="Hu H."/>
            <person name="Zhang G."/>
            <person name="Kronauer D.J."/>
        </authorList>
    </citation>
    <scope>NUCLEOTIDE SEQUENCE [LARGE SCALE GENOMIC DNA]</scope>
</reference>
<dbReference type="AlphaFoldDB" id="A0A026VXD1"/>
<evidence type="ECO:0000313" key="2">
    <source>
        <dbReference type="Proteomes" id="UP000053097"/>
    </source>
</evidence>
<proteinExistence type="predicted"/>
<sequence length="173" mass="19290">MFVSITGPVKLCSVSRIGYNAVSFTRLHGPRACILSSVHATLRSTNLRKARWFGWFLQGTRSARRGEYPLRVYDVPCKSESLRKRPRASSSISLLPPSAPYFFYWPSLREARDTGKTERRPACPALDEQGDAVPVPNLLVRFAGMTIQSRVYATQRARRAFVEGCFFGGVGSG</sequence>
<dbReference type="EMBL" id="KK107622">
    <property type="protein sequence ID" value="EZA48432.1"/>
    <property type="molecule type" value="Genomic_DNA"/>
</dbReference>
<organism evidence="1 2">
    <name type="scientific">Ooceraea biroi</name>
    <name type="common">Clonal raider ant</name>
    <name type="synonym">Cerapachys biroi</name>
    <dbReference type="NCBI Taxonomy" id="2015173"/>
    <lineage>
        <taxon>Eukaryota</taxon>
        <taxon>Metazoa</taxon>
        <taxon>Ecdysozoa</taxon>
        <taxon>Arthropoda</taxon>
        <taxon>Hexapoda</taxon>
        <taxon>Insecta</taxon>
        <taxon>Pterygota</taxon>
        <taxon>Neoptera</taxon>
        <taxon>Endopterygota</taxon>
        <taxon>Hymenoptera</taxon>
        <taxon>Apocrita</taxon>
        <taxon>Aculeata</taxon>
        <taxon>Formicoidea</taxon>
        <taxon>Formicidae</taxon>
        <taxon>Dorylinae</taxon>
        <taxon>Ooceraea</taxon>
    </lineage>
</organism>
<accession>A0A026VXD1</accession>
<name>A0A026VXD1_OOCBI</name>
<protein>
    <submittedName>
        <fullName evidence="1">Uncharacterized protein</fullName>
    </submittedName>
</protein>
<evidence type="ECO:0000313" key="1">
    <source>
        <dbReference type="EMBL" id="EZA48432.1"/>
    </source>
</evidence>
<keyword evidence="2" id="KW-1185">Reference proteome</keyword>